<evidence type="ECO:0000313" key="2">
    <source>
        <dbReference type="EMBL" id="RAV16675.1"/>
    </source>
</evidence>
<dbReference type="RefSeq" id="WP_113034335.1">
    <property type="nucleotide sequence ID" value="NZ_QMFB01000020.1"/>
</dbReference>
<feature type="domain" description="VOC" evidence="1">
    <location>
        <begin position="22"/>
        <end position="141"/>
    </location>
</feature>
<dbReference type="Pfam" id="PF00903">
    <property type="entry name" value="Glyoxalase"/>
    <property type="match status" value="1"/>
</dbReference>
<dbReference type="OrthoDB" id="291991at2"/>
<dbReference type="AlphaFoldDB" id="A0A329M9I9"/>
<proteinExistence type="predicted"/>
<keyword evidence="3" id="KW-1185">Reference proteome</keyword>
<reference evidence="2 3" key="1">
    <citation type="journal article" date="2009" name="Int. J. Syst. Evol. Microbiol.">
        <title>Paenibacillus contaminans sp. nov., isolated from a contaminated laboratory plate.</title>
        <authorList>
            <person name="Chou J.H."/>
            <person name="Lee J.H."/>
            <person name="Lin M.C."/>
            <person name="Chang P.S."/>
            <person name="Arun A.B."/>
            <person name="Young C.C."/>
            <person name="Chen W.M."/>
        </authorList>
    </citation>
    <scope>NUCLEOTIDE SEQUENCE [LARGE SCALE GENOMIC DNA]</scope>
    <source>
        <strain evidence="2 3">CKOBP-6</strain>
    </source>
</reference>
<dbReference type="CDD" id="cd06587">
    <property type="entry name" value="VOC"/>
    <property type="match status" value="1"/>
</dbReference>
<dbReference type="InterPro" id="IPR029068">
    <property type="entry name" value="Glyas_Bleomycin-R_OHBP_Dase"/>
</dbReference>
<dbReference type="EMBL" id="QMFB01000020">
    <property type="protein sequence ID" value="RAV16675.1"/>
    <property type="molecule type" value="Genomic_DNA"/>
</dbReference>
<dbReference type="SUPFAM" id="SSF54593">
    <property type="entry name" value="Glyoxalase/Bleomycin resistance protein/Dihydroxybiphenyl dioxygenase"/>
    <property type="match status" value="1"/>
</dbReference>
<gene>
    <name evidence="2" type="ORF">DQG23_27955</name>
</gene>
<name>A0A329M9I9_9BACL</name>
<sequence>MSEMSAEQTHSAKKEMKPLLKGVHCNYIPVADLERAKEWYMRVLGLRAFRPDGGILIMGSGQWLFLIESKDRPNANFTTDCWEGENFEMFSLTFETEDIVALHESLRENGAQVEPVTDYGGCGLQFRFKDPDGNKFNVWQR</sequence>
<dbReference type="InterPro" id="IPR037523">
    <property type="entry name" value="VOC_core"/>
</dbReference>
<evidence type="ECO:0000313" key="3">
    <source>
        <dbReference type="Proteomes" id="UP000250369"/>
    </source>
</evidence>
<dbReference type="Gene3D" id="3.10.180.10">
    <property type="entry name" value="2,3-Dihydroxybiphenyl 1,2-Dioxygenase, domain 1"/>
    <property type="match status" value="1"/>
</dbReference>
<dbReference type="InterPro" id="IPR004360">
    <property type="entry name" value="Glyas_Fos-R_dOase_dom"/>
</dbReference>
<evidence type="ECO:0000259" key="1">
    <source>
        <dbReference type="PROSITE" id="PS51819"/>
    </source>
</evidence>
<dbReference type="PROSITE" id="PS51819">
    <property type="entry name" value="VOC"/>
    <property type="match status" value="1"/>
</dbReference>
<protein>
    <submittedName>
        <fullName evidence="2">VOC family protein</fullName>
    </submittedName>
</protein>
<organism evidence="2 3">
    <name type="scientific">Paenibacillus contaminans</name>
    <dbReference type="NCBI Taxonomy" id="450362"/>
    <lineage>
        <taxon>Bacteria</taxon>
        <taxon>Bacillati</taxon>
        <taxon>Bacillota</taxon>
        <taxon>Bacilli</taxon>
        <taxon>Bacillales</taxon>
        <taxon>Paenibacillaceae</taxon>
        <taxon>Paenibacillus</taxon>
    </lineage>
</organism>
<accession>A0A329M9I9</accession>
<dbReference type="Proteomes" id="UP000250369">
    <property type="component" value="Unassembled WGS sequence"/>
</dbReference>
<comment type="caution">
    <text evidence="2">The sequence shown here is derived from an EMBL/GenBank/DDBJ whole genome shotgun (WGS) entry which is preliminary data.</text>
</comment>